<keyword evidence="2" id="KW-0238">DNA-binding</keyword>
<name>A0A292ZAR8_SPHSA</name>
<dbReference type="Gene3D" id="1.10.357.10">
    <property type="entry name" value="Tetracycline Repressor, domain 2"/>
    <property type="match status" value="1"/>
</dbReference>
<keyword evidence="3" id="KW-0804">Transcription</keyword>
<dbReference type="InterPro" id="IPR009057">
    <property type="entry name" value="Homeodomain-like_sf"/>
</dbReference>
<dbReference type="AlphaFoldDB" id="A0A292ZAR8"/>
<dbReference type="GO" id="GO:0000976">
    <property type="term" value="F:transcription cis-regulatory region binding"/>
    <property type="evidence" value="ECO:0007669"/>
    <property type="project" value="TreeGrafter"/>
</dbReference>
<proteinExistence type="predicted"/>
<evidence type="ECO:0000256" key="1">
    <source>
        <dbReference type="ARBA" id="ARBA00023015"/>
    </source>
</evidence>
<evidence type="ECO:0000313" key="6">
    <source>
        <dbReference type="Proteomes" id="UP000221538"/>
    </source>
</evidence>
<dbReference type="SUPFAM" id="SSF48498">
    <property type="entry name" value="Tetracyclin repressor-like, C-terminal domain"/>
    <property type="match status" value="1"/>
</dbReference>
<organism evidence="5 6">
    <name type="scientific">Sphingobium fuliginis (strain ATCC 27551)</name>
    <dbReference type="NCBI Taxonomy" id="336203"/>
    <lineage>
        <taxon>Bacteria</taxon>
        <taxon>Pseudomonadati</taxon>
        <taxon>Pseudomonadota</taxon>
        <taxon>Alphaproteobacteria</taxon>
        <taxon>Sphingomonadales</taxon>
        <taxon>Sphingomonadaceae</taxon>
        <taxon>Sphingobium</taxon>
    </lineage>
</organism>
<reference evidence="5 6" key="1">
    <citation type="journal article" date="2013" name="Biodegradation">
        <title>Occurrence of 4-tert-butylphenol (4-t-BP) biodegradation in an aquatic sample caused by the presence of Spirodela polyrrhiza and isolation of a 4-t-BP-utilizing bacterium.</title>
        <authorList>
            <person name="Ogata Y."/>
            <person name="Toyama T."/>
            <person name="Yu N."/>
            <person name="Wang X."/>
            <person name="Sei K."/>
            <person name="Ike M."/>
        </authorList>
    </citation>
    <scope>NUCLEOTIDE SEQUENCE [LARGE SCALE GENOMIC DNA]</scope>
    <source>
        <strain evidence="5 6">OMI</strain>
    </source>
</reference>
<feature type="domain" description="Tetracyclin repressor-like C-terminal" evidence="4">
    <location>
        <begin position="85"/>
        <end position="144"/>
    </location>
</feature>
<dbReference type="EMBL" id="BEWI01000030">
    <property type="protein sequence ID" value="GAY20046.1"/>
    <property type="molecule type" value="Genomic_DNA"/>
</dbReference>
<accession>A0A292ZAR8</accession>
<sequence>MGLTQGALFRHFPTKDAILEAVMSWVTDRLLARVDKAAEGAASPKAALEAVFMTHIDFVSDHPGVPRMLFGELQRPGETLPKRMAQTLIRHYGERLRGLLEAGKVRGELRADLDPDAATTLFIGTIQGLVMQSMLAGDVTHIRRDAPGVFAIYLRGIGAVQ</sequence>
<evidence type="ECO:0000256" key="3">
    <source>
        <dbReference type="ARBA" id="ARBA00023163"/>
    </source>
</evidence>
<dbReference type="InterPro" id="IPR050109">
    <property type="entry name" value="HTH-type_TetR-like_transc_reg"/>
</dbReference>
<dbReference type="InterPro" id="IPR036271">
    <property type="entry name" value="Tet_transcr_reg_TetR-rel_C_sf"/>
</dbReference>
<gene>
    <name evidence="5" type="ORF">SFOMI_0568</name>
</gene>
<protein>
    <submittedName>
        <fullName evidence="5">Transcriptional regulator, tetr family</fullName>
    </submittedName>
</protein>
<evidence type="ECO:0000313" key="5">
    <source>
        <dbReference type="EMBL" id="GAY20046.1"/>
    </source>
</evidence>
<dbReference type="GO" id="GO:0003700">
    <property type="term" value="F:DNA-binding transcription factor activity"/>
    <property type="evidence" value="ECO:0007669"/>
    <property type="project" value="TreeGrafter"/>
</dbReference>
<dbReference type="Proteomes" id="UP000221538">
    <property type="component" value="Unassembled WGS sequence"/>
</dbReference>
<dbReference type="PANTHER" id="PTHR30055:SF234">
    <property type="entry name" value="HTH-TYPE TRANSCRIPTIONAL REGULATOR BETI"/>
    <property type="match status" value="1"/>
</dbReference>
<dbReference type="Pfam" id="PF16925">
    <property type="entry name" value="TetR_C_13"/>
    <property type="match status" value="1"/>
</dbReference>
<dbReference type="InterPro" id="IPR011075">
    <property type="entry name" value="TetR_C"/>
</dbReference>
<dbReference type="PANTHER" id="PTHR30055">
    <property type="entry name" value="HTH-TYPE TRANSCRIPTIONAL REGULATOR RUTR"/>
    <property type="match status" value="1"/>
</dbReference>
<evidence type="ECO:0000259" key="4">
    <source>
        <dbReference type="Pfam" id="PF16925"/>
    </source>
</evidence>
<evidence type="ECO:0000256" key="2">
    <source>
        <dbReference type="ARBA" id="ARBA00023125"/>
    </source>
</evidence>
<comment type="caution">
    <text evidence="5">The sequence shown here is derived from an EMBL/GenBank/DDBJ whole genome shotgun (WGS) entry which is preliminary data.</text>
</comment>
<dbReference type="SUPFAM" id="SSF46689">
    <property type="entry name" value="Homeodomain-like"/>
    <property type="match status" value="1"/>
</dbReference>
<reference evidence="5 6" key="2">
    <citation type="journal article" date="2013" name="Environ. Sci. Technol.">
        <title>The 4-tert-butylphenol-utilizing bacterium Sphingobium fuliginis OMI can degrade bisphenols via phenolic ring hydroxylation and meta-cleavage pathway.</title>
        <authorList>
            <person name="Ogata Y."/>
            <person name="Goda S."/>
            <person name="Toyama T."/>
            <person name="Sei K."/>
            <person name="Ike M."/>
        </authorList>
    </citation>
    <scope>NUCLEOTIDE SEQUENCE [LARGE SCALE GENOMIC DNA]</scope>
    <source>
        <strain evidence="5 6">OMI</strain>
    </source>
</reference>
<keyword evidence="1" id="KW-0805">Transcription regulation</keyword>